<evidence type="ECO:0000256" key="1">
    <source>
        <dbReference type="ARBA" id="ARBA00004141"/>
    </source>
</evidence>
<feature type="transmembrane region" description="Helical" evidence="18">
    <location>
        <begin position="621"/>
        <end position="638"/>
    </location>
</feature>
<evidence type="ECO:0000259" key="19">
    <source>
        <dbReference type="Pfam" id="PF01699"/>
    </source>
</evidence>
<dbReference type="InterPro" id="IPR044880">
    <property type="entry name" value="NCX_ion-bd_dom_sf"/>
</dbReference>
<keyword evidence="14" id="KW-0406">Ion transport</keyword>
<keyword evidence="7 18" id="KW-0812">Transmembrane</keyword>
<feature type="transmembrane region" description="Helical" evidence="18">
    <location>
        <begin position="20"/>
        <end position="45"/>
    </location>
</feature>
<feature type="transmembrane region" description="Helical" evidence="18">
    <location>
        <begin position="133"/>
        <end position="157"/>
    </location>
</feature>
<dbReference type="GO" id="GO:0005262">
    <property type="term" value="F:calcium channel activity"/>
    <property type="evidence" value="ECO:0007669"/>
    <property type="project" value="TreeGrafter"/>
</dbReference>
<dbReference type="PANTHER" id="PTHR10846">
    <property type="entry name" value="SODIUM/POTASSIUM/CALCIUM EXCHANGER"/>
    <property type="match status" value="1"/>
</dbReference>
<dbReference type="InterPro" id="IPR004481">
    <property type="entry name" value="K/Na/Ca-exchanger"/>
</dbReference>
<dbReference type="RefSeq" id="XP_031560744.1">
    <property type="nucleotide sequence ID" value="XM_031704884.1"/>
</dbReference>
<name>A0A6P8HZA9_ACTTE</name>
<comment type="subcellular location">
    <subcellularLocation>
        <location evidence="1">Membrane</location>
        <topology evidence="1">Multi-pass membrane protein</topology>
    </subcellularLocation>
</comment>
<dbReference type="InterPro" id="IPR004837">
    <property type="entry name" value="NaCa_Exmemb"/>
</dbReference>
<dbReference type="GO" id="GO:0008273">
    <property type="term" value="F:calcium, potassium:sodium antiporter activity"/>
    <property type="evidence" value="ECO:0007669"/>
    <property type="project" value="TreeGrafter"/>
</dbReference>
<keyword evidence="16" id="KW-0739">Sodium transport</keyword>
<evidence type="ECO:0000256" key="8">
    <source>
        <dbReference type="ARBA" id="ARBA00022729"/>
    </source>
</evidence>
<keyword evidence="4" id="KW-0050">Antiport</keyword>
<keyword evidence="9" id="KW-0106">Calcium</keyword>
<keyword evidence="3" id="KW-0813">Transport</keyword>
<feature type="transmembrane region" description="Helical" evidence="18">
    <location>
        <begin position="163"/>
        <end position="186"/>
    </location>
</feature>
<keyword evidence="20" id="KW-1185">Reference proteome</keyword>
<feature type="transmembrane region" description="Helical" evidence="18">
    <location>
        <begin position="582"/>
        <end position="601"/>
    </location>
</feature>
<evidence type="ECO:0000256" key="18">
    <source>
        <dbReference type="SAM" id="Phobius"/>
    </source>
</evidence>
<dbReference type="GeneID" id="116296795"/>
<dbReference type="GO" id="GO:0015293">
    <property type="term" value="F:symporter activity"/>
    <property type="evidence" value="ECO:0007669"/>
    <property type="project" value="UniProtKB-KW"/>
</dbReference>
<feature type="transmembrane region" description="Helical" evidence="18">
    <location>
        <begin position="198"/>
        <end position="217"/>
    </location>
</feature>
<dbReference type="FunFam" id="1.20.1420.30:FF:000009">
    <property type="entry name" value="sodium/potassium/calcium exchanger 5 isoform X2"/>
    <property type="match status" value="1"/>
</dbReference>
<reference evidence="21 22" key="1">
    <citation type="submission" date="2025-04" db="UniProtKB">
        <authorList>
            <consortium name="RefSeq"/>
        </authorList>
    </citation>
    <scope>IDENTIFICATION</scope>
    <source>
        <tissue evidence="21 22">Tentacle</tissue>
    </source>
</reference>
<feature type="transmembrane region" description="Helical" evidence="18">
    <location>
        <begin position="645"/>
        <end position="664"/>
    </location>
</feature>
<comment type="similarity">
    <text evidence="2">Belongs to the Ca(2+):cation antiporter (CaCA) (TC 2.A.19) family. SLC24A subfamily.</text>
</comment>
<sequence length="675" mass="75742">MRILTCRKLNRVYRTERRKVSSYIVPMVSLVVCVILGILVCYLDISTMTSEKNSLTYQGIFHHRSLLNASEPTESPGEYPEDMFTLEQRRKGAVILHIIGMCYMFLAIALACDEFFVPSLVVIIERLQISEDVAGATFMAAGGSAPELFTSFFGTFADPNSNVGIGTIVGSAVFNVLFVIGMCAMFSKGVLELTWWPLFRDCMFYSFSLLLLIIFFIGDWIQWWESLLLLSFFVFYAIFMKYNRTIERIVKNFLRSNKVSKVDVRDPGLANPGVHRTEHYLEKAIEYLGSNAKQNAERPCFHYGAFQLVVNSMDPLWDASIAVRVKHIKQMSMTADEAPEKQQDQELKYSTVDLQKKPSSSGSQHLTENGTTQTDVDFPDGMKMSNEEDHSNGNIPDRDLGNGSCVNEQDFSSSYHVVCIDSTIPGMCADNNNKRRASDSSKVSQNAVTTKMSEEESVVEEADSIDDFDDKPIDLSWPEGWKERLVYIIKAPIMFPLYFSMFDVRKPEKSKFYPWTFIVSIFWIGIFSYLTLWWAVVVGDTFGIHSVIMGLTVLAGGTSIPDLITSVLVARKGFGDMAVSSSIGSNLFDITVGLPLPWLLYSAVNLGKSVNVSSDGLLCSIVLLFGMLIAVVLSIAILKWRMSKLLGAAMFLLYIVFIIMSLLLEYKIIPCIKIV</sequence>
<dbReference type="FunFam" id="1.20.1420.30:FF:000004">
    <property type="entry name" value="Sodium/potassium/calcium exchanger 2 isoform 1"/>
    <property type="match status" value="1"/>
</dbReference>
<feature type="region of interest" description="Disordered" evidence="17">
    <location>
        <begin position="352"/>
        <end position="401"/>
    </location>
</feature>
<feature type="transmembrane region" description="Helical" evidence="18">
    <location>
        <begin position="93"/>
        <end position="112"/>
    </location>
</feature>
<evidence type="ECO:0000256" key="9">
    <source>
        <dbReference type="ARBA" id="ARBA00022837"/>
    </source>
</evidence>
<dbReference type="PANTHER" id="PTHR10846:SF72">
    <property type="entry name" value="SODIUM_POTASSIUM_CALCIUM EXCHANGER NCKX30C"/>
    <property type="match status" value="1"/>
</dbReference>
<feature type="transmembrane region" description="Helical" evidence="18">
    <location>
        <begin position="223"/>
        <end position="242"/>
    </location>
</feature>
<proteinExistence type="inferred from homology"/>
<feature type="compositionally biased region" description="Basic and acidic residues" evidence="17">
    <location>
        <begin position="385"/>
        <end position="400"/>
    </location>
</feature>
<evidence type="ECO:0000256" key="7">
    <source>
        <dbReference type="ARBA" id="ARBA00022692"/>
    </source>
</evidence>
<feature type="domain" description="Sodium/calcium exchanger membrane region" evidence="19">
    <location>
        <begin position="513"/>
        <end position="662"/>
    </location>
</feature>
<evidence type="ECO:0000256" key="5">
    <source>
        <dbReference type="ARBA" id="ARBA00022538"/>
    </source>
</evidence>
<evidence type="ECO:0000256" key="12">
    <source>
        <dbReference type="ARBA" id="ARBA00022989"/>
    </source>
</evidence>
<dbReference type="KEGG" id="aten:116296795"/>
<feature type="compositionally biased region" description="Polar residues" evidence="17">
    <location>
        <begin position="440"/>
        <end position="451"/>
    </location>
</feature>
<feature type="transmembrane region" description="Helical" evidence="18">
    <location>
        <begin position="542"/>
        <end position="570"/>
    </location>
</feature>
<keyword evidence="15 18" id="KW-0472">Membrane</keyword>
<evidence type="ECO:0000256" key="14">
    <source>
        <dbReference type="ARBA" id="ARBA00023065"/>
    </source>
</evidence>
<evidence type="ECO:0000256" key="2">
    <source>
        <dbReference type="ARBA" id="ARBA00005364"/>
    </source>
</evidence>
<evidence type="ECO:0000313" key="20">
    <source>
        <dbReference type="Proteomes" id="UP000515163"/>
    </source>
</evidence>
<protein>
    <submittedName>
        <fullName evidence="21 22">Sodium/potassium/calcium exchanger 1-like isoform X1</fullName>
    </submittedName>
</protein>
<keyword evidence="5" id="KW-0633">Potassium transport</keyword>
<evidence type="ECO:0000256" key="17">
    <source>
        <dbReference type="SAM" id="MobiDB-lite"/>
    </source>
</evidence>
<dbReference type="Gene3D" id="1.20.1420.30">
    <property type="entry name" value="NCX, central ion-binding region"/>
    <property type="match status" value="2"/>
</dbReference>
<evidence type="ECO:0000313" key="22">
    <source>
        <dbReference type="RefSeq" id="XP_031560744.1"/>
    </source>
</evidence>
<keyword evidence="10" id="KW-0769">Symport</keyword>
<feature type="region of interest" description="Disordered" evidence="17">
    <location>
        <begin position="431"/>
        <end position="463"/>
    </location>
</feature>
<evidence type="ECO:0000313" key="21">
    <source>
        <dbReference type="RefSeq" id="XP_031560743.1"/>
    </source>
</evidence>
<evidence type="ECO:0000256" key="11">
    <source>
        <dbReference type="ARBA" id="ARBA00022958"/>
    </source>
</evidence>
<dbReference type="AlphaFoldDB" id="A0A6P8HZA9"/>
<evidence type="ECO:0000256" key="3">
    <source>
        <dbReference type="ARBA" id="ARBA00022448"/>
    </source>
</evidence>
<dbReference type="OrthoDB" id="2127281at2759"/>
<evidence type="ECO:0000256" key="15">
    <source>
        <dbReference type="ARBA" id="ARBA00023136"/>
    </source>
</evidence>
<dbReference type="NCBIfam" id="TIGR00367">
    <property type="entry name" value="calcium/sodium antiporter"/>
    <property type="match status" value="1"/>
</dbReference>
<dbReference type="Pfam" id="PF01699">
    <property type="entry name" value="Na_Ca_ex"/>
    <property type="match status" value="2"/>
</dbReference>
<keyword evidence="13" id="KW-0915">Sodium</keyword>
<dbReference type="RefSeq" id="XP_031560743.1">
    <property type="nucleotide sequence ID" value="XM_031704883.1"/>
</dbReference>
<dbReference type="GO" id="GO:0005886">
    <property type="term" value="C:plasma membrane"/>
    <property type="evidence" value="ECO:0007669"/>
    <property type="project" value="TreeGrafter"/>
</dbReference>
<gene>
    <name evidence="21 22" type="primary">LOC116296795</name>
</gene>
<keyword evidence="12 18" id="KW-1133">Transmembrane helix</keyword>
<evidence type="ECO:0000256" key="4">
    <source>
        <dbReference type="ARBA" id="ARBA00022449"/>
    </source>
</evidence>
<keyword evidence="11" id="KW-0630">Potassium</keyword>
<dbReference type="Proteomes" id="UP000515163">
    <property type="component" value="Unplaced"/>
</dbReference>
<dbReference type="GO" id="GO:0006874">
    <property type="term" value="P:intracellular calcium ion homeostasis"/>
    <property type="evidence" value="ECO:0007669"/>
    <property type="project" value="TreeGrafter"/>
</dbReference>
<accession>A0A6P8HZA9</accession>
<evidence type="ECO:0000256" key="16">
    <source>
        <dbReference type="ARBA" id="ARBA00023201"/>
    </source>
</evidence>
<organism evidence="20 21">
    <name type="scientific">Actinia tenebrosa</name>
    <name type="common">Australian red waratah sea anemone</name>
    <dbReference type="NCBI Taxonomy" id="6105"/>
    <lineage>
        <taxon>Eukaryota</taxon>
        <taxon>Metazoa</taxon>
        <taxon>Cnidaria</taxon>
        <taxon>Anthozoa</taxon>
        <taxon>Hexacorallia</taxon>
        <taxon>Actiniaria</taxon>
        <taxon>Actiniidae</taxon>
        <taxon>Actinia</taxon>
    </lineage>
</organism>
<evidence type="ECO:0000256" key="13">
    <source>
        <dbReference type="ARBA" id="ARBA00023053"/>
    </source>
</evidence>
<keyword evidence="8" id="KW-0732">Signal</keyword>
<evidence type="ECO:0000256" key="6">
    <source>
        <dbReference type="ARBA" id="ARBA00022568"/>
    </source>
</evidence>
<keyword evidence="6" id="KW-0109">Calcium transport</keyword>
<evidence type="ECO:0000256" key="10">
    <source>
        <dbReference type="ARBA" id="ARBA00022847"/>
    </source>
</evidence>
<feature type="transmembrane region" description="Helical" evidence="18">
    <location>
        <begin position="512"/>
        <end position="536"/>
    </location>
</feature>
<feature type="compositionally biased region" description="Polar residues" evidence="17">
    <location>
        <begin position="357"/>
        <end position="375"/>
    </location>
</feature>
<feature type="domain" description="Sodium/calcium exchanger membrane region" evidence="19">
    <location>
        <begin position="98"/>
        <end position="240"/>
    </location>
</feature>